<proteinExistence type="predicted"/>
<feature type="domain" description="Ion transport" evidence="13">
    <location>
        <begin position="22"/>
        <end position="238"/>
    </location>
</feature>
<dbReference type="RefSeq" id="WP_079589164.1">
    <property type="nucleotide sequence ID" value="NZ_FUYN01000002.1"/>
</dbReference>
<dbReference type="AlphaFoldDB" id="A0A1T5AXW8"/>
<reference evidence="15" key="1">
    <citation type="submission" date="2017-02" db="EMBL/GenBank/DDBJ databases">
        <authorList>
            <person name="Varghese N."/>
            <person name="Submissions S."/>
        </authorList>
    </citation>
    <scope>NUCLEOTIDE SEQUENCE [LARGE SCALE GENOMIC DNA]</scope>
    <source>
        <strain evidence="15">ATCC 35199</strain>
    </source>
</reference>
<feature type="transmembrane region" description="Helical" evidence="12">
    <location>
        <begin position="53"/>
        <end position="72"/>
    </location>
</feature>
<feature type="transmembrane region" description="Helical" evidence="12">
    <location>
        <begin position="208"/>
        <end position="228"/>
    </location>
</feature>
<accession>A0A1T5AXW8</accession>
<evidence type="ECO:0000256" key="4">
    <source>
        <dbReference type="ARBA" id="ARBA00022692"/>
    </source>
</evidence>
<dbReference type="PANTHER" id="PTHR11537">
    <property type="entry name" value="VOLTAGE-GATED POTASSIUM CHANNEL"/>
    <property type="match status" value="1"/>
</dbReference>
<feature type="transmembrane region" description="Helical" evidence="12">
    <location>
        <begin position="107"/>
        <end position="123"/>
    </location>
</feature>
<dbReference type="PANTHER" id="PTHR11537:SF254">
    <property type="entry name" value="POTASSIUM VOLTAGE-GATED CHANNEL PROTEIN SHAB"/>
    <property type="match status" value="1"/>
</dbReference>
<dbReference type="Proteomes" id="UP000243406">
    <property type="component" value="Unassembled WGS sequence"/>
</dbReference>
<sequence>MSDALKNRLYQIIFKTETKQGRAYDIFLILSITLSTLLIIFESVDGLFYPYRNIFSFFEWFFVIIFSIEYILRLYVVKDSKGYAFSFYGLVDLFSILPAYISFFIPAARFLMVIRVFRLLRLFRVFKMMRYVEESGTLIRALRASRPKITVFLFTIIFIVIFTGAIMYIVEGPQNGFNNIPESIYWAIVTVSTVGYGDISPQTPLGKLISSVLMIVAYGIIAVPTGIITSEMNNASKKAVKLATCPNCFSEDHVADAIYCNKCGNLL</sequence>
<keyword evidence="9" id="KW-0406">Ion transport</keyword>
<evidence type="ECO:0000256" key="7">
    <source>
        <dbReference type="ARBA" id="ARBA00022958"/>
    </source>
</evidence>
<dbReference type="SUPFAM" id="SSF81324">
    <property type="entry name" value="Voltage-gated potassium channels"/>
    <property type="match status" value="1"/>
</dbReference>
<dbReference type="GO" id="GO:0008076">
    <property type="term" value="C:voltage-gated potassium channel complex"/>
    <property type="evidence" value="ECO:0007669"/>
    <property type="project" value="InterPro"/>
</dbReference>
<evidence type="ECO:0000256" key="1">
    <source>
        <dbReference type="ARBA" id="ARBA00004141"/>
    </source>
</evidence>
<dbReference type="Gene3D" id="1.20.120.350">
    <property type="entry name" value="Voltage-gated potassium channels. Chain C"/>
    <property type="match status" value="1"/>
</dbReference>
<dbReference type="PRINTS" id="PR00169">
    <property type="entry name" value="KCHANNEL"/>
</dbReference>
<evidence type="ECO:0000256" key="11">
    <source>
        <dbReference type="ARBA" id="ARBA00023303"/>
    </source>
</evidence>
<name>A0A1T5AXW8_9FIRM</name>
<keyword evidence="4 12" id="KW-0812">Transmembrane</keyword>
<dbReference type="InterPro" id="IPR005821">
    <property type="entry name" value="Ion_trans_dom"/>
</dbReference>
<dbReference type="InterPro" id="IPR027359">
    <property type="entry name" value="Volt_channel_dom_sf"/>
</dbReference>
<evidence type="ECO:0000256" key="5">
    <source>
        <dbReference type="ARBA" id="ARBA00022826"/>
    </source>
</evidence>
<evidence type="ECO:0000259" key="13">
    <source>
        <dbReference type="Pfam" id="PF00520"/>
    </source>
</evidence>
<keyword evidence="11 14" id="KW-0407">Ion channel</keyword>
<evidence type="ECO:0000256" key="3">
    <source>
        <dbReference type="ARBA" id="ARBA00022538"/>
    </source>
</evidence>
<comment type="subcellular location">
    <subcellularLocation>
        <location evidence="1">Membrane</location>
        <topology evidence="1">Multi-pass membrane protein</topology>
    </subcellularLocation>
</comment>
<keyword evidence="8 12" id="KW-1133">Transmembrane helix</keyword>
<evidence type="ECO:0000313" key="15">
    <source>
        <dbReference type="Proteomes" id="UP000243406"/>
    </source>
</evidence>
<evidence type="ECO:0000256" key="8">
    <source>
        <dbReference type="ARBA" id="ARBA00022989"/>
    </source>
</evidence>
<dbReference type="GO" id="GO:0005249">
    <property type="term" value="F:voltage-gated potassium channel activity"/>
    <property type="evidence" value="ECO:0007669"/>
    <property type="project" value="InterPro"/>
</dbReference>
<protein>
    <submittedName>
        <fullName evidence="14">Voltage-gated potassium channel</fullName>
    </submittedName>
</protein>
<dbReference type="Gene3D" id="1.10.287.70">
    <property type="match status" value="1"/>
</dbReference>
<evidence type="ECO:0000256" key="9">
    <source>
        <dbReference type="ARBA" id="ARBA00023065"/>
    </source>
</evidence>
<feature type="transmembrane region" description="Helical" evidence="12">
    <location>
        <begin position="149"/>
        <end position="170"/>
    </location>
</feature>
<keyword evidence="2" id="KW-0813">Transport</keyword>
<evidence type="ECO:0000256" key="12">
    <source>
        <dbReference type="SAM" id="Phobius"/>
    </source>
</evidence>
<evidence type="ECO:0000256" key="6">
    <source>
        <dbReference type="ARBA" id="ARBA00022882"/>
    </source>
</evidence>
<gene>
    <name evidence="14" type="ORF">SAMN02745120_1266</name>
</gene>
<dbReference type="EMBL" id="FUYN01000002">
    <property type="protein sequence ID" value="SKB39822.1"/>
    <property type="molecule type" value="Genomic_DNA"/>
</dbReference>
<keyword evidence="3" id="KW-0633">Potassium transport</keyword>
<keyword evidence="15" id="KW-1185">Reference proteome</keyword>
<keyword evidence="7" id="KW-0630">Potassium</keyword>
<evidence type="ECO:0000313" key="14">
    <source>
        <dbReference type="EMBL" id="SKB39822.1"/>
    </source>
</evidence>
<keyword evidence="10 12" id="KW-0472">Membrane</keyword>
<organism evidence="14 15">
    <name type="scientific">Acetoanaerobium noterae</name>
    <dbReference type="NCBI Taxonomy" id="745369"/>
    <lineage>
        <taxon>Bacteria</taxon>
        <taxon>Bacillati</taxon>
        <taxon>Bacillota</taxon>
        <taxon>Clostridia</taxon>
        <taxon>Peptostreptococcales</taxon>
        <taxon>Filifactoraceae</taxon>
        <taxon>Acetoanaerobium</taxon>
    </lineage>
</organism>
<dbReference type="Pfam" id="PF00520">
    <property type="entry name" value="Ion_trans"/>
    <property type="match status" value="1"/>
</dbReference>
<evidence type="ECO:0000256" key="2">
    <source>
        <dbReference type="ARBA" id="ARBA00022448"/>
    </source>
</evidence>
<dbReference type="GO" id="GO:0001508">
    <property type="term" value="P:action potential"/>
    <property type="evidence" value="ECO:0007669"/>
    <property type="project" value="TreeGrafter"/>
</dbReference>
<evidence type="ECO:0000256" key="10">
    <source>
        <dbReference type="ARBA" id="ARBA00023136"/>
    </source>
</evidence>
<dbReference type="OrthoDB" id="9810759at2"/>
<keyword evidence="5" id="KW-0631">Potassium channel</keyword>
<dbReference type="InterPro" id="IPR028325">
    <property type="entry name" value="VG_K_chnl"/>
</dbReference>
<feature type="transmembrane region" description="Helical" evidence="12">
    <location>
        <begin position="21"/>
        <end position="41"/>
    </location>
</feature>
<keyword evidence="6" id="KW-0851">Voltage-gated channel</keyword>